<dbReference type="KEGG" id="aacx:DEACI_1585"/>
<evidence type="ECO:0000259" key="1">
    <source>
        <dbReference type="Pfam" id="PF01979"/>
    </source>
</evidence>
<dbReference type="GO" id="GO:0000034">
    <property type="term" value="F:adenine deaminase activity"/>
    <property type="evidence" value="ECO:0007669"/>
    <property type="project" value="UniProtKB-EC"/>
</dbReference>
<dbReference type="InterPro" id="IPR026912">
    <property type="entry name" value="Adenine_deam_C"/>
</dbReference>
<dbReference type="EMBL" id="LR746496">
    <property type="protein sequence ID" value="CAA7600932.1"/>
    <property type="molecule type" value="Genomic_DNA"/>
</dbReference>
<organism evidence="3">
    <name type="scientific">Acididesulfobacillus acetoxydans</name>
    <dbReference type="NCBI Taxonomy" id="1561005"/>
    <lineage>
        <taxon>Bacteria</taxon>
        <taxon>Bacillati</taxon>
        <taxon>Bacillota</taxon>
        <taxon>Clostridia</taxon>
        <taxon>Eubacteriales</taxon>
        <taxon>Peptococcaceae</taxon>
        <taxon>Acididesulfobacillus</taxon>
    </lineage>
</organism>
<dbReference type="Proteomes" id="UP000836597">
    <property type="component" value="Chromosome"/>
</dbReference>
<evidence type="ECO:0000259" key="2">
    <source>
        <dbReference type="Pfam" id="PF13382"/>
    </source>
</evidence>
<dbReference type="InterPro" id="IPR032466">
    <property type="entry name" value="Metal_Hydrolase"/>
</dbReference>
<proteinExistence type="predicted"/>
<reference evidence="4" key="1">
    <citation type="submission" date="2014-11" db="EMBL/GenBank/DDBJ databases">
        <authorList>
            <person name="Hornung B.V."/>
        </authorList>
    </citation>
    <scope>NUCLEOTIDE SEQUENCE</scope>
    <source>
        <strain evidence="4">INE</strain>
    </source>
</reference>
<dbReference type="SUPFAM" id="SSF51556">
    <property type="entry name" value="Metallo-dependent hydrolases"/>
    <property type="match status" value="1"/>
</dbReference>
<name>A0A8S0WFD3_9FIRM</name>
<accession>A0A8S0WFD3</accession>
<protein>
    <submittedName>
        <fullName evidence="3 4">Adenine deaminase</fullName>
        <ecNumber evidence="3 4">3.5.4.2</ecNumber>
    </submittedName>
</protein>
<keyword evidence="3" id="KW-0378">Hydrolase</keyword>
<dbReference type="EMBL" id="CDGJ01000104">
    <property type="protein sequence ID" value="CEJ08911.1"/>
    <property type="molecule type" value="Genomic_DNA"/>
</dbReference>
<dbReference type="EC" id="3.5.4.2" evidence="3 4"/>
<evidence type="ECO:0000313" key="3">
    <source>
        <dbReference type="EMBL" id="CAA7600932.1"/>
    </source>
</evidence>
<dbReference type="Pfam" id="PF13382">
    <property type="entry name" value="Adenine_deam_C"/>
    <property type="match status" value="1"/>
</dbReference>
<gene>
    <name evidence="3" type="ORF">DEACI_1585</name>
    <name evidence="4" type="ORF">DEACI_3393</name>
</gene>
<dbReference type="InterPro" id="IPR006680">
    <property type="entry name" value="Amidohydro-rel"/>
</dbReference>
<evidence type="ECO:0000313" key="5">
    <source>
        <dbReference type="Proteomes" id="UP001071230"/>
    </source>
</evidence>
<feature type="domain" description="Amidohydrolase-related" evidence="1">
    <location>
        <begin position="132"/>
        <end position="228"/>
    </location>
</feature>
<dbReference type="Pfam" id="PF01979">
    <property type="entry name" value="Amidohydro_1"/>
    <property type="match status" value="1"/>
</dbReference>
<dbReference type="Gene3D" id="3.20.20.140">
    <property type="entry name" value="Metal-dependent hydrolases"/>
    <property type="match status" value="1"/>
</dbReference>
<feature type="domain" description="Adenine deaminase C-terminal" evidence="2">
    <location>
        <begin position="284"/>
        <end position="445"/>
    </location>
</feature>
<reference evidence="3" key="2">
    <citation type="submission" date="2020-01" db="EMBL/GenBank/DDBJ databases">
        <authorList>
            <person name="Hornung B."/>
        </authorList>
    </citation>
    <scope>NUCLEOTIDE SEQUENCE</scope>
    <source>
        <strain evidence="3">PacBioINE</strain>
    </source>
</reference>
<dbReference type="Proteomes" id="UP001071230">
    <property type="component" value="Unassembled WGS sequence"/>
</dbReference>
<sequence length="454" mass="50170">MIEVSKKFEADIFFAIPSSVPSTDFETSGGELDWPEMKKLLEDPHVICLGEVMNYPDIIHNPEGKTNRILRHLRQRDPRFIIEGHCPKLEDLDLNRFIYAGIDSDHTQQTASGMSERMKRGMFVEIQEKSINRENIDFLTNKDGLFCFVTDDRMADSFWRRGHLNALLSKAVELGMPPKTALFAATASPAARMKLSDRGSIAPGKVADFFLTKDLSSFQPVKVYKNGREAHLAGQEDAPAQSFPSYFYHSVHLPAISLDDFRIAAPQKSGVVPCRIIKITEGTTFTGMLIASLPVRECELLWEESPYAFIGVFERYGKNGNKAQGLLTGPALTRGALATTYAHDHHNLLVLGRSKEDLLLAARTVMERQGGICAVVAGKILSYLSLPVGGILSDKGFDAVGQEVEELLQAMFSLGYRTGIMSFCTPALPVSPELKITDRGLIDVNGGRIVSLFV</sequence>
<keyword evidence="5" id="KW-1185">Reference proteome</keyword>
<dbReference type="AlphaFoldDB" id="A0A8S0WFD3"/>
<evidence type="ECO:0000313" key="4">
    <source>
        <dbReference type="EMBL" id="CEJ08911.1"/>
    </source>
</evidence>
<dbReference type="RefSeq" id="WP_240984519.1">
    <property type="nucleotide sequence ID" value="NZ_CDGJ01000104.1"/>
</dbReference>